<accession>A0A521FKA0</accession>
<protein>
    <submittedName>
        <fullName evidence="3">Polyisoprenoid-binding protein YceI</fullName>
    </submittedName>
</protein>
<keyword evidence="4" id="KW-1185">Reference proteome</keyword>
<evidence type="ECO:0000313" key="3">
    <source>
        <dbReference type="EMBL" id="SMO96556.1"/>
    </source>
</evidence>
<dbReference type="RefSeq" id="WP_142460271.1">
    <property type="nucleotide sequence ID" value="NZ_FXTJ01000010.1"/>
</dbReference>
<comment type="similarity">
    <text evidence="1">Belongs to the UPF0312 family.</text>
</comment>
<dbReference type="AlphaFoldDB" id="A0A521FKA0"/>
<dbReference type="SMART" id="SM00867">
    <property type="entry name" value="YceI"/>
    <property type="match status" value="1"/>
</dbReference>
<organism evidence="3 4">
    <name type="scientific">Geodermatophilus aquaeductus</name>
    <dbReference type="NCBI Taxonomy" id="1564161"/>
    <lineage>
        <taxon>Bacteria</taxon>
        <taxon>Bacillati</taxon>
        <taxon>Actinomycetota</taxon>
        <taxon>Actinomycetes</taxon>
        <taxon>Geodermatophilales</taxon>
        <taxon>Geodermatophilaceae</taxon>
        <taxon>Geodermatophilus</taxon>
    </lineage>
</organism>
<evidence type="ECO:0000259" key="2">
    <source>
        <dbReference type="SMART" id="SM00867"/>
    </source>
</evidence>
<reference evidence="3 4" key="1">
    <citation type="submission" date="2017-05" db="EMBL/GenBank/DDBJ databases">
        <authorList>
            <person name="Varghese N."/>
            <person name="Submissions S."/>
        </authorList>
    </citation>
    <scope>NUCLEOTIDE SEQUENCE [LARGE SCALE GENOMIC DNA]</scope>
    <source>
        <strain evidence="3 4">DSM 46834</strain>
    </source>
</reference>
<dbReference type="Proteomes" id="UP000317484">
    <property type="component" value="Unassembled WGS sequence"/>
</dbReference>
<dbReference type="Pfam" id="PF04264">
    <property type="entry name" value="YceI"/>
    <property type="match status" value="1"/>
</dbReference>
<dbReference type="PANTHER" id="PTHR34406">
    <property type="entry name" value="PROTEIN YCEI"/>
    <property type="match status" value="1"/>
</dbReference>
<feature type="domain" description="Lipid/polyisoprenoid-binding YceI-like" evidence="2">
    <location>
        <begin position="16"/>
        <end position="174"/>
    </location>
</feature>
<dbReference type="EMBL" id="FXTJ01000010">
    <property type="protein sequence ID" value="SMO96556.1"/>
    <property type="molecule type" value="Genomic_DNA"/>
</dbReference>
<dbReference type="Gene3D" id="2.40.128.110">
    <property type="entry name" value="Lipid/polyisoprenoid-binding, YceI-like"/>
    <property type="match status" value="1"/>
</dbReference>
<evidence type="ECO:0000313" key="4">
    <source>
        <dbReference type="Proteomes" id="UP000317484"/>
    </source>
</evidence>
<proteinExistence type="inferred from homology"/>
<dbReference type="SUPFAM" id="SSF101874">
    <property type="entry name" value="YceI-like"/>
    <property type="match status" value="1"/>
</dbReference>
<dbReference type="InterPro" id="IPR007372">
    <property type="entry name" value="Lipid/polyisoprenoid-bd_YceI"/>
</dbReference>
<dbReference type="PANTHER" id="PTHR34406:SF1">
    <property type="entry name" value="PROTEIN YCEI"/>
    <property type="match status" value="1"/>
</dbReference>
<sequence>MTVGSATPIEIPTAGRYRIDPRRSTLAYTGRHLFGLGTVHATFQVLSGEVVVADPVTGTTVAAVVDAGSFSSGNARRDRDVTGAGLLDSDAHPEIRFTCTGTRQDGDRWLLAGTVTAHGVSVPVELAIDRCAREGTGMRVHARAEHLDRHAFGVTGGRGMVGRHLDLDLDVVADPA</sequence>
<name>A0A521FKA0_9ACTN</name>
<evidence type="ECO:0000256" key="1">
    <source>
        <dbReference type="ARBA" id="ARBA00008812"/>
    </source>
</evidence>
<dbReference type="InterPro" id="IPR036761">
    <property type="entry name" value="TTHA0802/YceI-like_sf"/>
</dbReference>
<gene>
    <name evidence="3" type="ORF">SAMN06273567_1107</name>
</gene>